<keyword evidence="4" id="KW-0614">Plasmid</keyword>
<gene>
    <name evidence="3" type="ORF">O4328_29115</name>
    <name evidence="4" type="ORF">Q5707_38725</name>
</gene>
<sequence>MTTPSPLNAILSPLALQASWKNWQHRTQNSVVAAVIRADRPTADLVQRVRTRTAVLTYRGIDGRTTTVSFARDRTERSEVAVLDAFEHFYTRAEQSIIRPTLYIDHSGVRGEIRQCAASFPEVVLTEIPLGCLTELFHTAGRALPEAPKSSPRPRPPRIRKGAQAMHVATDASKRRGRAGVGISAVDAAGAVCVEYLPDIESVNLGECLAIELAVRRHTGRLEILTDSLQVATYLQSDDAAIPRWLLSSHVGRVQALRQKLRRTGSTVNWVRGHDGHQLNEAANRAAIAVRRNNEFNVSPTVASDMYERIGVDAVQIAAA</sequence>
<dbReference type="InterPro" id="IPR036397">
    <property type="entry name" value="RNaseH_sf"/>
</dbReference>
<reference evidence="4" key="2">
    <citation type="submission" date="2023-07" db="EMBL/GenBank/DDBJ databases">
        <title>Genomic analysis of Rhodococcus opacus VOC-14 with glycol ethers degradation activity.</title>
        <authorList>
            <person name="Narkevich D.A."/>
            <person name="Hlushen A.M."/>
            <person name="Akhremchuk A.E."/>
            <person name="Sikolenko M.A."/>
            <person name="Valentovich L.N."/>
        </authorList>
    </citation>
    <scope>NUCLEOTIDE SEQUENCE</scope>
    <source>
        <strain evidence="4">VOC-14</strain>
        <plasmid evidence="4">pRho-VOC14-C342</plasmid>
    </source>
</reference>
<dbReference type="Proteomes" id="UP001066327">
    <property type="component" value="Unassembled WGS sequence"/>
</dbReference>
<evidence type="ECO:0000313" key="4">
    <source>
        <dbReference type="EMBL" id="WLF51301.1"/>
    </source>
</evidence>
<dbReference type="Proteomes" id="UP001231166">
    <property type="component" value="Plasmid pRho-VOC14-C342"/>
</dbReference>
<dbReference type="InterPro" id="IPR012337">
    <property type="entry name" value="RNaseH-like_sf"/>
</dbReference>
<dbReference type="RefSeq" id="WP_269592050.1">
    <property type="nucleotide sequence ID" value="NZ_CP130954.1"/>
</dbReference>
<dbReference type="SUPFAM" id="SSF53098">
    <property type="entry name" value="Ribonuclease H-like"/>
    <property type="match status" value="1"/>
</dbReference>
<keyword evidence="5" id="KW-1185">Reference proteome</keyword>
<feature type="domain" description="RNase H type-1" evidence="2">
    <location>
        <begin position="164"/>
        <end position="288"/>
    </location>
</feature>
<reference evidence="3" key="1">
    <citation type="submission" date="2022-12" db="EMBL/GenBank/DDBJ databases">
        <authorList>
            <person name="Krivoruchko A.V."/>
            <person name="Elkin A."/>
        </authorList>
    </citation>
    <scope>NUCLEOTIDE SEQUENCE</scope>
    <source>
        <strain evidence="3">IEGM 249</strain>
    </source>
</reference>
<evidence type="ECO:0000313" key="5">
    <source>
        <dbReference type="Proteomes" id="UP001066327"/>
    </source>
</evidence>
<proteinExistence type="predicted"/>
<dbReference type="GO" id="GO:0004523">
    <property type="term" value="F:RNA-DNA hybrid ribonuclease activity"/>
    <property type="evidence" value="ECO:0007669"/>
    <property type="project" value="InterPro"/>
</dbReference>
<feature type="region of interest" description="Disordered" evidence="1">
    <location>
        <begin position="143"/>
        <end position="163"/>
    </location>
</feature>
<evidence type="ECO:0000256" key="1">
    <source>
        <dbReference type="SAM" id="MobiDB-lite"/>
    </source>
</evidence>
<dbReference type="Gene3D" id="3.30.420.10">
    <property type="entry name" value="Ribonuclease H-like superfamily/Ribonuclease H"/>
    <property type="match status" value="1"/>
</dbReference>
<dbReference type="EMBL" id="CP130954">
    <property type="protein sequence ID" value="WLF51301.1"/>
    <property type="molecule type" value="Genomic_DNA"/>
</dbReference>
<name>A0AAX3YSF0_RHOOP</name>
<dbReference type="Pfam" id="PF00075">
    <property type="entry name" value="RNase_H"/>
    <property type="match status" value="1"/>
</dbReference>
<evidence type="ECO:0000313" key="3">
    <source>
        <dbReference type="EMBL" id="MCZ4587703.1"/>
    </source>
</evidence>
<evidence type="ECO:0000259" key="2">
    <source>
        <dbReference type="Pfam" id="PF00075"/>
    </source>
</evidence>
<evidence type="ECO:0000313" key="6">
    <source>
        <dbReference type="Proteomes" id="UP001231166"/>
    </source>
</evidence>
<geneLocation type="plasmid" evidence="4 6">
    <name>pRho-VOC14-C342</name>
</geneLocation>
<dbReference type="InterPro" id="IPR002156">
    <property type="entry name" value="RNaseH_domain"/>
</dbReference>
<organism evidence="4 6">
    <name type="scientific">Rhodococcus opacus</name>
    <name type="common">Nocardia opaca</name>
    <dbReference type="NCBI Taxonomy" id="37919"/>
    <lineage>
        <taxon>Bacteria</taxon>
        <taxon>Bacillati</taxon>
        <taxon>Actinomycetota</taxon>
        <taxon>Actinomycetes</taxon>
        <taxon>Mycobacteriales</taxon>
        <taxon>Nocardiaceae</taxon>
        <taxon>Rhodococcus</taxon>
    </lineage>
</organism>
<protein>
    <submittedName>
        <fullName evidence="4">RNase H family protein</fullName>
    </submittedName>
</protein>
<dbReference type="GO" id="GO:0003676">
    <property type="term" value="F:nucleic acid binding"/>
    <property type="evidence" value="ECO:0007669"/>
    <property type="project" value="InterPro"/>
</dbReference>
<accession>A0AAX3YSF0</accession>
<dbReference type="EMBL" id="JAPWIS010000017">
    <property type="protein sequence ID" value="MCZ4587703.1"/>
    <property type="molecule type" value="Genomic_DNA"/>
</dbReference>
<dbReference type="AlphaFoldDB" id="A0AAX3YSF0"/>